<keyword evidence="3" id="KW-1185">Reference proteome</keyword>
<evidence type="ECO:0000313" key="3">
    <source>
        <dbReference type="Proteomes" id="UP001174691"/>
    </source>
</evidence>
<gene>
    <name evidence="2" type="ORF">NKR19_g4616</name>
</gene>
<evidence type="ECO:0000313" key="2">
    <source>
        <dbReference type="EMBL" id="KAJ9152257.1"/>
    </source>
</evidence>
<reference evidence="2" key="1">
    <citation type="submission" date="2022-07" db="EMBL/GenBank/DDBJ databases">
        <title>Fungi with potential for degradation of polypropylene.</title>
        <authorList>
            <person name="Gostincar C."/>
        </authorList>
    </citation>
    <scope>NUCLEOTIDE SEQUENCE</scope>
    <source>
        <strain evidence="2">EXF-13287</strain>
    </source>
</reference>
<dbReference type="AlphaFoldDB" id="A0AA38S1Y7"/>
<name>A0AA38S1Y7_9PEZI</name>
<feature type="compositionally biased region" description="Basic and acidic residues" evidence="1">
    <location>
        <begin position="290"/>
        <end position="307"/>
    </location>
</feature>
<sequence length="318" mass="36134">MSHDAITLHQSFGTPFLLLSNHGAHLQRIASLDRADTTMVTPPPRIWFPIHENQYAEMADHQLKKKDIARALSRSYLPSPESPLSLASESDIVRASALYFLHPVIKAMQAVIPGTSCSAEVVETGVRCDVLITVSNVPVAVLEYKNRGYLARRDFTAGCVADSTERNKPEIINRLALAGKRGKPGFLTTLDGNSVILTKQAGAYATRFLTKYVAIFDWDSLFLWYFAGMKIVDSNKSVHGDWAYGTWVERRDMFRIVLLGFFLKAYYAKKEKGPRYNERAWDPWVPTPAEQERRRQEFEAKQREKMGSKNVDAYGRRW</sequence>
<dbReference type="EMBL" id="JANBVN010000058">
    <property type="protein sequence ID" value="KAJ9152257.1"/>
    <property type="molecule type" value="Genomic_DNA"/>
</dbReference>
<dbReference type="Proteomes" id="UP001174691">
    <property type="component" value="Unassembled WGS sequence"/>
</dbReference>
<proteinExistence type="predicted"/>
<protein>
    <submittedName>
        <fullName evidence="2">Uncharacterized protein</fullName>
    </submittedName>
</protein>
<comment type="caution">
    <text evidence="2">The sequence shown here is derived from an EMBL/GenBank/DDBJ whole genome shotgun (WGS) entry which is preliminary data.</text>
</comment>
<feature type="region of interest" description="Disordered" evidence="1">
    <location>
        <begin position="287"/>
        <end position="318"/>
    </location>
</feature>
<organism evidence="2 3">
    <name type="scientific">Coniochaeta hoffmannii</name>
    <dbReference type="NCBI Taxonomy" id="91930"/>
    <lineage>
        <taxon>Eukaryota</taxon>
        <taxon>Fungi</taxon>
        <taxon>Dikarya</taxon>
        <taxon>Ascomycota</taxon>
        <taxon>Pezizomycotina</taxon>
        <taxon>Sordariomycetes</taxon>
        <taxon>Sordariomycetidae</taxon>
        <taxon>Coniochaetales</taxon>
        <taxon>Coniochaetaceae</taxon>
        <taxon>Coniochaeta</taxon>
    </lineage>
</organism>
<accession>A0AA38S1Y7</accession>
<evidence type="ECO:0000256" key="1">
    <source>
        <dbReference type="SAM" id="MobiDB-lite"/>
    </source>
</evidence>